<keyword evidence="2" id="KW-0472">Membrane</keyword>
<feature type="compositionally biased region" description="Basic and acidic residues" evidence="1">
    <location>
        <begin position="32"/>
        <end position="41"/>
    </location>
</feature>
<dbReference type="EMBL" id="JAAMPA010000002">
    <property type="protein sequence ID" value="NIH69621.1"/>
    <property type="molecule type" value="Genomic_DNA"/>
</dbReference>
<evidence type="ECO:0000256" key="2">
    <source>
        <dbReference type="SAM" id="Phobius"/>
    </source>
</evidence>
<keyword evidence="6" id="KW-1185">Reference proteome</keyword>
<evidence type="ECO:0000313" key="6">
    <source>
        <dbReference type="Proteomes" id="UP000648663"/>
    </source>
</evidence>
<evidence type="ECO:0000256" key="1">
    <source>
        <dbReference type="SAM" id="MobiDB-lite"/>
    </source>
</evidence>
<reference evidence="4 5" key="3">
    <citation type="submission" date="2020-02" db="EMBL/GenBank/DDBJ databases">
        <title>Sequencing the genomes of 1000 actinobacteria strains.</title>
        <authorList>
            <person name="Klenk H.-P."/>
        </authorList>
    </citation>
    <scope>NUCLEOTIDE SEQUENCE [LARGE SCALE GENOMIC DNA]</scope>
    <source>
        <strain evidence="4 5">DSM 45201</strain>
    </source>
</reference>
<dbReference type="RefSeq" id="WP_166757079.1">
    <property type="nucleotide sequence ID" value="NZ_BAABJU010000020.1"/>
</dbReference>
<dbReference type="EMBL" id="BMMI01000006">
    <property type="protein sequence ID" value="GGL75329.1"/>
    <property type="molecule type" value="Genomic_DNA"/>
</dbReference>
<feature type="transmembrane region" description="Helical" evidence="2">
    <location>
        <begin position="143"/>
        <end position="167"/>
    </location>
</feature>
<keyword evidence="2" id="KW-1133">Transmembrane helix</keyword>
<feature type="region of interest" description="Disordered" evidence="1">
    <location>
        <begin position="1"/>
        <end position="41"/>
    </location>
</feature>
<dbReference type="Proteomes" id="UP000552836">
    <property type="component" value="Unassembled WGS sequence"/>
</dbReference>
<keyword evidence="2" id="KW-0812">Transmembrane</keyword>
<reference evidence="6" key="2">
    <citation type="journal article" date="2019" name="Int. J. Syst. Evol. Microbiol.">
        <title>The Global Catalogue of Microorganisms (GCM) 10K type strain sequencing project: providing services to taxonomists for standard genome sequencing and annotation.</title>
        <authorList>
            <consortium name="The Broad Institute Genomics Platform"/>
            <consortium name="The Broad Institute Genome Sequencing Center for Infectious Disease"/>
            <person name="Wu L."/>
            <person name="Ma J."/>
        </authorList>
    </citation>
    <scope>NUCLEOTIDE SEQUENCE [LARGE SCALE GENOMIC DNA]</scope>
    <source>
        <strain evidence="6">CGMCC 4.5581</strain>
    </source>
</reference>
<gene>
    <name evidence="4" type="ORF">FB380_004109</name>
    <name evidence="3" type="ORF">GCM10011589_34210</name>
</gene>
<accession>A0A846LQ71</accession>
<evidence type="ECO:0000313" key="4">
    <source>
        <dbReference type="EMBL" id="NIH69621.1"/>
    </source>
</evidence>
<feature type="transmembrane region" description="Helical" evidence="2">
    <location>
        <begin position="72"/>
        <end position="96"/>
    </location>
</feature>
<organism evidence="4 5">
    <name type="scientific">Modestobacter marinus</name>
    <dbReference type="NCBI Taxonomy" id="477641"/>
    <lineage>
        <taxon>Bacteria</taxon>
        <taxon>Bacillati</taxon>
        <taxon>Actinomycetota</taxon>
        <taxon>Actinomycetes</taxon>
        <taxon>Geodermatophilales</taxon>
        <taxon>Geodermatophilaceae</taxon>
        <taxon>Modestobacter</taxon>
    </lineage>
</organism>
<protein>
    <submittedName>
        <fullName evidence="4">Uncharacterized protein</fullName>
    </submittedName>
</protein>
<comment type="caution">
    <text evidence="4">The sequence shown here is derived from an EMBL/GenBank/DDBJ whole genome shotgun (WGS) entry which is preliminary data.</text>
</comment>
<reference evidence="3" key="4">
    <citation type="submission" date="2024-05" db="EMBL/GenBank/DDBJ databases">
        <authorList>
            <person name="Sun Q."/>
            <person name="Zhou Y."/>
        </authorList>
    </citation>
    <scope>NUCLEOTIDE SEQUENCE</scope>
    <source>
        <strain evidence="3">CGMCC 4.5581</strain>
    </source>
</reference>
<feature type="transmembrane region" description="Helical" evidence="2">
    <location>
        <begin position="198"/>
        <end position="219"/>
    </location>
</feature>
<dbReference type="AlphaFoldDB" id="A0A846LQ71"/>
<evidence type="ECO:0000313" key="5">
    <source>
        <dbReference type="Proteomes" id="UP000552836"/>
    </source>
</evidence>
<reference evidence="3" key="1">
    <citation type="journal article" date="2014" name="Int. J. Syst. Evol. Microbiol.">
        <title>Complete genome of a new Firmicutes species belonging to the dominant human colonic microbiota ('Ruminococcus bicirculans') reveals two chromosomes and a selective capacity to utilize plant glucans.</title>
        <authorList>
            <consortium name="NISC Comparative Sequencing Program"/>
            <person name="Wegmann U."/>
            <person name="Louis P."/>
            <person name="Goesmann A."/>
            <person name="Henrissat B."/>
            <person name="Duncan S.H."/>
            <person name="Flint H.J."/>
        </authorList>
    </citation>
    <scope>NUCLEOTIDE SEQUENCE</scope>
    <source>
        <strain evidence="3">CGMCC 4.5581</strain>
    </source>
</reference>
<dbReference type="Proteomes" id="UP000648663">
    <property type="component" value="Unassembled WGS sequence"/>
</dbReference>
<feature type="compositionally biased region" description="Polar residues" evidence="1">
    <location>
        <begin position="9"/>
        <end position="29"/>
    </location>
</feature>
<name>A0A846LQ71_9ACTN</name>
<feature type="transmembrane region" description="Helical" evidence="2">
    <location>
        <begin position="108"/>
        <end position="131"/>
    </location>
</feature>
<sequence length="239" mass="24919">MTESRARTDATTSGATTPGSDATRETTVGATREVRAEPVLREPAVHEVERREEPTHVSVAPPRRDRVRWGPVWAGLLVAVSSFVLFNLITFALGWWDIEGAGGSNADWISTAILWGAFFLGGLTAAASAIWRGVSDGILHGVLVWALGMATFLVLSLLGGGAVLGAVGDVVGQLGVLQQNSNAPAAQLAPVVDNAQSVASWAVLVMGVAVLLSALGGVLGAKMWPSKKDTADDRVTTTR</sequence>
<proteinExistence type="predicted"/>
<evidence type="ECO:0000313" key="3">
    <source>
        <dbReference type="EMBL" id="GGL75329.1"/>
    </source>
</evidence>